<dbReference type="InterPro" id="IPR025194">
    <property type="entry name" value="RodZ-like_C"/>
</dbReference>
<keyword evidence="2" id="KW-0812">Transmembrane</keyword>
<evidence type="ECO:0000313" key="4">
    <source>
        <dbReference type="EMBL" id="UOF89416.1"/>
    </source>
</evidence>
<feature type="transmembrane region" description="Helical" evidence="2">
    <location>
        <begin position="105"/>
        <end position="127"/>
    </location>
</feature>
<dbReference type="InterPro" id="IPR050400">
    <property type="entry name" value="Bact_Cytoskel_RodZ"/>
</dbReference>
<evidence type="ECO:0000313" key="5">
    <source>
        <dbReference type="Proteomes" id="UP000830167"/>
    </source>
</evidence>
<keyword evidence="5" id="KW-1185">Reference proteome</keyword>
<dbReference type="Proteomes" id="UP000830167">
    <property type="component" value="Chromosome"/>
</dbReference>
<proteinExistence type="predicted"/>
<keyword evidence="2" id="KW-1133">Transmembrane helix</keyword>
<dbReference type="Pfam" id="PF13464">
    <property type="entry name" value="RodZ_C"/>
    <property type="match status" value="1"/>
</dbReference>
<dbReference type="Pfam" id="PF13413">
    <property type="entry name" value="HTH_25"/>
    <property type="match status" value="1"/>
</dbReference>
<reference evidence="4" key="1">
    <citation type="submission" date="2021-12" db="EMBL/GenBank/DDBJ databases">
        <title>Alicyclobacillaceae gen. nov., sp. nov., isolated from chalcocite enrichment system.</title>
        <authorList>
            <person name="Jiang Z."/>
        </authorList>
    </citation>
    <scope>NUCLEOTIDE SEQUENCE</scope>
    <source>
        <strain evidence="4">MYW30-H2</strain>
    </source>
</reference>
<protein>
    <submittedName>
        <fullName evidence="4">DUF4115 domain-containing protein</fullName>
    </submittedName>
</protein>
<dbReference type="InterPro" id="IPR001387">
    <property type="entry name" value="Cro/C1-type_HTH"/>
</dbReference>
<keyword evidence="2" id="KW-0472">Membrane</keyword>
<dbReference type="CDD" id="cd00093">
    <property type="entry name" value="HTH_XRE"/>
    <property type="match status" value="1"/>
</dbReference>
<evidence type="ECO:0000256" key="2">
    <source>
        <dbReference type="SAM" id="Phobius"/>
    </source>
</evidence>
<evidence type="ECO:0000256" key="1">
    <source>
        <dbReference type="SAM" id="MobiDB-lite"/>
    </source>
</evidence>
<dbReference type="EMBL" id="CP089291">
    <property type="protein sequence ID" value="UOF89416.1"/>
    <property type="molecule type" value="Genomic_DNA"/>
</dbReference>
<accession>A0ABY4CJ04</accession>
<organism evidence="4 5">
    <name type="scientific">Fodinisporobacter ferrooxydans</name>
    <dbReference type="NCBI Taxonomy" id="2901836"/>
    <lineage>
        <taxon>Bacteria</taxon>
        <taxon>Bacillati</taxon>
        <taxon>Bacillota</taxon>
        <taxon>Bacilli</taxon>
        <taxon>Bacillales</taxon>
        <taxon>Alicyclobacillaceae</taxon>
        <taxon>Fodinisporobacter</taxon>
    </lineage>
</organism>
<feature type="domain" description="Cytoskeleton protein RodZ-like C-terminal" evidence="3">
    <location>
        <begin position="201"/>
        <end position="269"/>
    </location>
</feature>
<dbReference type="PANTHER" id="PTHR34475">
    <property type="match status" value="1"/>
</dbReference>
<dbReference type="PANTHER" id="PTHR34475:SF1">
    <property type="entry name" value="CYTOSKELETON PROTEIN RODZ"/>
    <property type="match status" value="1"/>
</dbReference>
<dbReference type="InterPro" id="IPR010982">
    <property type="entry name" value="Lambda_DNA-bd_dom_sf"/>
</dbReference>
<feature type="region of interest" description="Disordered" evidence="1">
    <location>
        <begin position="133"/>
        <end position="176"/>
    </location>
</feature>
<evidence type="ECO:0000259" key="3">
    <source>
        <dbReference type="Pfam" id="PF13464"/>
    </source>
</evidence>
<dbReference type="Gene3D" id="1.10.260.40">
    <property type="entry name" value="lambda repressor-like DNA-binding domains"/>
    <property type="match status" value="1"/>
</dbReference>
<gene>
    <name evidence="4" type="ORF">LSG31_16135</name>
</gene>
<name>A0ABY4CJ04_9BACL</name>
<sequence length="273" mass="30008">MRQIREERGIELGEVQQHTKIRTRYLEAIEEGKLELLPGTVYAKGFIRSYADYLGVDGQALMEEFGMLKDASMAQTVRTQEPSTVSPPTRMNRDMHKSKAFLERMMWPQFAAGIGILAVLVAGYAFFTKGATHSDSMKNDPAQTQASNEAAAPKRTEATPPVQAQPKPEEAKPSVVVKQTQQTNIRSVYAVSNTKQLQLQVSADDQCWVQVTADGKVIFTGMLSKGTPQTWTAAHSLVLLAGNSPVLHIQLNGQAVAPANHTGGYTYDFQLQQ</sequence>